<organism evidence="1">
    <name type="scientific">candidate division WOR-3 bacterium</name>
    <dbReference type="NCBI Taxonomy" id="2052148"/>
    <lineage>
        <taxon>Bacteria</taxon>
        <taxon>Bacteria division WOR-3</taxon>
    </lineage>
</organism>
<dbReference type="AlphaFoldDB" id="A0A7C1SRP4"/>
<evidence type="ECO:0000313" key="1">
    <source>
        <dbReference type="EMBL" id="HEA87529.1"/>
    </source>
</evidence>
<proteinExistence type="predicted"/>
<gene>
    <name evidence="1" type="ORF">ENP94_05910</name>
    <name evidence="2" type="ORF">ENS16_00545</name>
</gene>
<sequence length="232" mass="27207">MRGLFLCLLLPGQPLVDSIFHHQAEITARLKGVTYLADLTYIETDLLTGSADTITCRRRVIMDRYENQQDVFLSVAVNRQPVQERQRNRVLSSLRQKGMFARQTRLPFLLENRDFYLYTDAGAVTAGCETLRAVRFTPKEPDRRHITGTGYFLPGSWEPVKLEFVPAELPRVVDRARMVLRYDLIERFWLPVEFKLEMELSLRLIRTLMHRRIEVRETYSGYRLRLNPESAE</sequence>
<reference evidence="1" key="1">
    <citation type="journal article" date="2020" name="mSystems">
        <title>Genome- and Community-Level Interaction Insights into Carbon Utilization and Element Cycling Functions of Hydrothermarchaeota in Hydrothermal Sediment.</title>
        <authorList>
            <person name="Zhou Z."/>
            <person name="Liu Y."/>
            <person name="Xu W."/>
            <person name="Pan J."/>
            <person name="Luo Z.H."/>
            <person name="Li M."/>
        </authorList>
    </citation>
    <scope>NUCLEOTIDE SEQUENCE [LARGE SCALE GENOMIC DNA]</scope>
    <source>
        <strain evidence="1">SpSt-265</strain>
        <strain evidence="2">SpSt-465</strain>
    </source>
</reference>
<dbReference type="EMBL" id="DSTU01000001">
    <property type="protein sequence ID" value="HFJ53168.1"/>
    <property type="molecule type" value="Genomic_DNA"/>
</dbReference>
<protein>
    <submittedName>
        <fullName evidence="1">Uncharacterized protein</fullName>
    </submittedName>
</protein>
<evidence type="ECO:0000313" key="2">
    <source>
        <dbReference type="EMBL" id="HFJ53168.1"/>
    </source>
</evidence>
<name>A0A7C1SRP4_UNCW3</name>
<dbReference type="EMBL" id="DSLG01000007">
    <property type="protein sequence ID" value="HEA87529.1"/>
    <property type="molecule type" value="Genomic_DNA"/>
</dbReference>
<comment type="caution">
    <text evidence="1">The sequence shown here is derived from an EMBL/GenBank/DDBJ whole genome shotgun (WGS) entry which is preliminary data.</text>
</comment>
<accession>A0A7C1SRP4</accession>